<organism evidence="1 2">
    <name type="scientific">Flagellimonas hadalis</name>
    <dbReference type="NCBI Taxonomy" id="2597517"/>
    <lineage>
        <taxon>Bacteria</taxon>
        <taxon>Pseudomonadati</taxon>
        <taxon>Bacteroidota</taxon>
        <taxon>Flavobacteriia</taxon>
        <taxon>Flavobacteriales</taxon>
        <taxon>Flavobacteriaceae</taxon>
        <taxon>Flagellimonas</taxon>
    </lineage>
</organism>
<evidence type="ECO:0000313" key="2">
    <source>
        <dbReference type="Proteomes" id="UP000319204"/>
    </source>
</evidence>
<gene>
    <name evidence="1" type="ORF">FOT42_011240</name>
</gene>
<reference evidence="1" key="1">
    <citation type="submission" date="2019-10" db="EMBL/GenBank/DDBJ databases">
        <title>Muricauda hadale sp. nov., a piezophilic bacterium isolated from hadopelagic water of the Mariana Trench.</title>
        <authorList>
            <person name="Wei Y."/>
        </authorList>
    </citation>
    <scope>NUCLEOTIDE SEQUENCE [LARGE SCALE GENOMIC DNA]</scope>
    <source>
        <strain evidence="1">MT-229</strain>
    </source>
</reference>
<dbReference type="EMBL" id="VNIK02000007">
    <property type="protein sequence ID" value="KAB5487530.1"/>
    <property type="molecule type" value="Genomic_DNA"/>
</dbReference>
<keyword evidence="2" id="KW-1185">Reference proteome</keyword>
<name>A0A5N5ITK9_9FLAO</name>
<accession>A0A5N5ITK9</accession>
<dbReference type="OrthoDB" id="1426087at2"/>
<dbReference type="RefSeq" id="WP_151890675.1">
    <property type="nucleotide sequence ID" value="NZ_VNIK02000007.1"/>
</dbReference>
<proteinExistence type="predicted"/>
<evidence type="ECO:0000313" key="1">
    <source>
        <dbReference type="EMBL" id="KAB5487530.1"/>
    </source>
</evidence>
<dbReference type="Proteomes" id="UP000319204">
    <property type="component" value="Unassembled WGS sequence"/>
</dbReference>
<comment type="caution">
    <text evidence="1">The sequence shown here is derived from an EMBL/GenBank/DDBJ whole genome shotgun (WGS) entry which is preliminary data.</text>
</comment>
<sequence>MNKILFILCCLSINPIISQESAIPKTRHPRIEILKSKKVSKTLNARAHTIIRDKNAKRVMVRCKINPLDGQIDINAFSLVDTKNKLRYRLSDVTAYYAFGGPKINRYWKEKPINKKGKEIEVSYAEYNPLIKDTFLDYTFSDYKISETRFPFSSGQNISNYYGKVESKRKFTADFYFVLEKDLLDESSYALYFGNEMLGSVDF</sequence>
<dbReference type="AlphaFoldDB" id="A0A5N5ITK9"/>
<protein>
    <submittedName>
        <fullName evidence="1">Uncharacterized protein</fullName>
    </submittedName>
</protein>